<organism evidence="1 2">
    <name type="scientific">Candidatus Promineifilum breve</name>
    <dbReference type="NCBI Taxonomy" id="1806508"/>
    <lineage>
        <taxon>Bacteria</taxon>
        <taxon>Bacillati</taxon>
        <taxon>Chloroflexota</taxon>
        <taxon>Ardenticatenia</taxon>
        <taxon>Candidatus Promineifilales</taxon>
        <taxon>Candidatus Promineifilaceae</taxon>
        <taxon>Candidatus Promineifilum</taxon>
    </lineage>
</organism>
<accession>A0A160T894</accession>
<dbReference type="Proteomes" id="UP000215027">
    <property type="component" value="Chromosome II"/>
</dbReference>
<evidence type="ECO:0008006" key="3">
    <source>
        <dbReference type="Google" id="ProtNLM"/>
    </source>
</evidence>
<proteinExistence type="predicted"/>
<dbReference type="RefSeq" id="WP_095045010.1">
    <property type="nucleotide sequence ID" value="NZ_LN890656.1"/>
</dbReference>
<evidence type="ECO:0000313" key="1">
    <source>
        <dbReference type="EMBL" id="CUS05618.1"/>
    </source>
</evidence>
<dbReference type="OrthoDB" id="3292458at2"/>
<name>A0A160T894_9CHLR</name>
<evidence type="ECO:0000313" key="2">
    <source>
        <dbReference type="Proteomes" id="UP000215027"/>
    </source>
</evidence>
<sequence length="170" mass="19384">MNLMYTPATLPHHGEDEAVTVLLDDRPRRAMQALALSSMLFETAGFLVGPRPYKLPDGRYLVHATDSIPAEHTICKEGSVTFTQDTWRAANDAIAERYPDGSVVMLSWLHTHPGYGVFLSGLDVSIHRNFFTQIWHTATVLEPHRRTGGIFGWRKNFAGIIRLRFVWHWR</sequence>
<dbReference type="EMBL" id="LN890656">
    <property type="protein sequence ID" value="CUS05618.1"/>
    <property type="molecule type" value="Genomic_DNA"/>
</dbReference>
<protein>
    <recommendedName>
        <fullName evidence="3">JAB1/MPN/MOV34 metalloenzyme domain-containing protein</fullName>
    </recommendedName>
</protein>
<dbReference type="KEGG" id="pbf:CFX0092_B0084"/>
<keyword evidence="2" id="KW-1185">Reference proteome</keyword>
<reference evidence="1" key="1">
    <citation type="submission" date="2016-01" db="EMBL/GenBank/DDBJ databases">
        <authorList>
            <person name="Mcilroy J.S."/>
            <person name="Karst M S."/>
            <person name="Albertsen M."/>
        </authorList>
    </citation>
    <scope>NUCLEOTIDE SEQUENCE</scope>
    <source>
        <strain evidence="1">Cfx-K</strain>
    </source>
</reference>
<gene>
    <name evidence="1" type="ORF">CFX0092_B0084</name>
</gene>
<dbReference type="SUPFAM" id="SSF102712">
    <property type="entry name" value="JAB1/MPN domain"/>
    <property type="match status" value="1"/>
</dbReference>
<dbReference type="Gene3D" id="3.40.140.10">
    <property type="entry name" value="Cytidine Deaminase, domain 2"/>
    <property type="match status" value="1"/>
</dbReference>
<dbReference type="AlphaFoldDB" id="A0A160T894"/>